<dbReference type="SUPFAM" id="SSF51269">
    <property type="entry name" value="AFP III-like domain"/>
    <property type="match status" value="1"/>
</dbReference>
<dbReference type="InterPro" id="IPR006190">
    <property type="entry name" value="SAF_AFP_Neu5Ac"/>
</dbReference>
<dbReference type="PANTHER" id="PTHR42966:SF1">
    <property type="entry name" value="SIALIC ACID SYNTHASE"/>
    <property type="match status" value="1"/>
</dbReference>
<dbReference type="InterPro" id="IPR013132">
    <property type="entry name" value="PseI/NeuA/B-like_N"/>
</dbReference>
<dbReference type="PATRIC" id="fig|1618645.3.peg.56"/>
<evidence type="ECO:0000313" key="2">
    <source>
        <dbReference type="EMBL" id="KKT60405.1"/>
    </source>
</evidence>
<accession>A0A0G1IMN1</accession>
<dbReference type="InterPro" id="IPR051690">
    <property type="entry name" value="PseI-like"/>
</dbReference>
<dbReference type="InterPro" id="IPR036732">
    <property type="entry name" value="AFP_Neu5c_C_sf"/>
</dbReference>
<dbReference type="Gene3D" id="3.90.1210.10">
    <property type="entry name" value="Antifreeze-like/N-acetylneuraminic acid synthase C-terminal domain"/>
    <property type="match status" value="1"/>
</dbReference>
<evidence type="ECO:0000259" key="1">
    <source>
        <dbReference type="PROSITE" id="PS50844"/>
    </source>
</evidence>
<dbReference type="AlphaFoldDB" id="A0A0G1IMN1"/>
<dbReference type="Pfam" id="PF08666">
    <property type="entry name" value="SAF"/>
    <property type="match status" value="1"/>
</dbReference>
<gene>
    <name evidence="2" type="ORF">UW53_C0001G0055</name>
</gene>
<dbReference type="Proteomes" id="UP000034087">
    <property type="component" value="Unassembled WGS sequence"/>
</dbReference>
<evidence type="ECO:0000313" key="3">
    <source>
        <dbReference type="Proteomes" id="UP000034087"/>
    </source>
</evidence>
<dbReference type="InterPro" id="IPR057736">
    <property type="entry name" value="SAF_PseI/NeuA/NeuB"/>
</dbReference>
<dbReference type="Pfam" id="PF03102">
    <property type="entry name" value="NeuB"/>
    <property type="match status" value="1"/>
</dbReference>
<dbReference type="EMBL" id="LCIR01000001">
    <property type="protein sequence ID" value="KKT60405.1"/>
    <property type="molecule type" value="Genomic_DNA"/>
</dbReference>
<dbReference type="SUPFAM" id="SSF51569">
    <property type="entry name" value="Aldolase"/>
    <property type="match status" value="1"/>
</dbReference>
<feature type="domain" description="AFP-like" evidence="1">
    <location>
        <begin position="304"/>
        <end position="360"/>
    </location>
</feature>
<sequence length="360" mass="39643">MIKNKHNFAKQIRIGSKTLKDCGPVFIVAEAGLNHNGSMKLAKKLIDAAKDAGADAVKFQTFKAEEENTEKAYKVDYQKDETGDSESYIDMIKKMEFGEEEHRVLMDYCKKKNIIFISTPSEEVSADLLMKLDVPAFKIASNDLVTIPMLEKIAAFGRPMIISTGMADLAEVKEALDTVSALGNKDVILLHCTSSYPTPPEDLNLNAMSTLKNELGCLVGFSDHSEGVEAASLAVLLGAVLIEKHFTLDKTLPGPDHRMSLLPGELKAMVEAIRQAEHARIMLGDPEKKPTKMELETRKATRKGIVARRDIKNRETIDAGMLAYKRPALGLPPRVYKQVVGKLAAADIAKDEFITENLLS</sequence>
<dbReference type="NCBIfam" id="TIGR03569">
    <property type="entry name" value="NeuB_NnaB"/>
    <property type="match status" value="1"/>
</dbReference>
<dbReference type="Gene3D" id="3.20.20.70">
    <property type="entry name" value="Aldolase class I"/>
    <property type="match status" value="1"/>
</dbReference>
<dbReference type="InterPro" id="IPR013974">
    <property type="entry name" value="SAF"/>
</dbReference>
<comment type="caution">
    <text evidence="2">The sequence shown here is derived from an EMBL/GenBank/DDBJ whole genome shotgun (WGS) entry which is preliminary data.</text>
</comment>
<name>A0A0G1IMN1_9BACT</name>
<dbReference type="PANTHER" id="PTHR42966">
    <property type="entry name" value="N-ACETYLNEURAMINATE SYNTHASE"/>
    <property type="match status" value="1"/>
</dbReference>
<dbReference type="GO" id="GO:0016051">
    <property type="term" value="P:carbohydrate biosynthetic process"/>
    <property type="evidence" value="ECO:0007669"/>
    <property type="project" value="InterPro"/>
</dbReference>
<reference evidence="2 3" key="1">
    <citation type="journal article" date="2015" name="Nature">
        <title>rRNA introns, odd ribosomes, and small enigmatic genomes across a large radiation of phyla.</title>
        <authorList>
            <person name="Brown C.T."/>
            <person name="Hug L.A."/>
            <person name="Thomas B.C."/>
            <person name="Sharon I."/>
            <person name="Castelle C.J."/>
            <person name="Singh A."/>
            <person name="Wilkins M.J."/>
            <person name="Williams K.H."/>
            <person name="Banfield J.F."/>
        </authorList>
    </citation>
    <scope>NUCLEOTIDE SEQUENCE [LARGE SCALE GENOMIC DNA]</scope>
</reference>
<protein>
    <submittedName>
        <fullName evidence="2">N-acetylneuraminate synthase</fullName>
    </submittedName>
</protein>
<dbReference type="SMART" id="SM00858">
    <property type="entry name" value="SAF"/>
    <property type="match status" value="1"/>
</dbReference>
<proteinExistence type="predicted"/>
<dbReference type="InterPro" id="IPR020007">
    <property type="entry name" value="NeuB/NeuA"/>
</dbReference>
<dbReference type="PROSITE" id="PS50844">
    <property type="entry name" value="AFP_LIKE"/>
    <property type="match status" value="1"/>
</dbReference>
<organism evidence="2 3">
    <name type="scientific">Candidatus Giovannonibacteria bacterium GW2011_GWA1_44_25</name>
    <dbReference type="NCBI Taxonomy" id="1618645"/>
    <lineage>
        <taxon>Bacteria</taxon>
        <taxon>Candidatus Giovannoniibacteriota</taxon>
    </lineage>
</organism>
<dbReference type="InterPro" id="IPR013785">
    <property type="entry name" value="Aldolase_TIM"/>
</dbReference>
<dbReference type="CDD" id="cd11615">
    <property type="entry name" value="SAF_NeuB_like"/>
    <property type="match status" value="1"/>
</dbReference>
<dbReference type="GO" id="GO:0047444">
    <property type="term" value="F:N-acylneuraminate-9-phosphate synthase activity"/>
    <property type="evidence" value="ECO:0007669"/>
    <property type="project" value="TreeGrafter"/>
</dbReference>